<dbReference type="GeneID" id="7836270"/>
<proteinExistence type="predicted"/>
<dbReference type="EMBL" id="GG662649">
    <property type="protein sequence ID" value="EAR98682.2"/>
    <property type="molecule type" value="Genomic_DNA"/>
</dbReference>
<accession>Q23QA2</accession>
<feature type="compositionally biased region" description="Low complexity" evidence="1">
    <location>
        <begin position="170"/>
        <end position="179"/>
    </location>
</feature>
<evidence type="ECO:0000313" key="2">
    <source>
        <dbReference type="EMBL" id="EAR98682.2"/>
    </source>
</evidence>
<organism evidence="2 3">
    <name type="scientific">Tetrahymena thermophila (strain SB210)</name>
    <dbReference type="NCBI Taxonomy" id="312017"/>
    <lineage>
        <taxon>Eukaryota</taxon>
        <taxon>Sar</taxon>
        <taxon>Alveolata</taxon>
        <taxon>Ciliophora</taxon>
        <taxon>Intramacronucleata</taxon>
        <taxon>Oligohymenophorea</taxon>
        <taxon>Hymenostomatida</taxon>
        <taxon>Tetrahymenina</taxon>
        <taxon>Tetrahymenidae</taxon>
        <taxon>Tetrahymena</taxon>
    </lineage>
</organism>
<feature type="region of interest" description="Disordered" evidence="1">
    <location>
        <begin position="458"/>
        <end position="478"/>
    </location>
</feature>
<name>Q23QA2_TETTS</name>
<sequence length="496" mass="59132">MQQTSRKFQEVKKINDIPFQQVQNLFHRNRVFMMKHNIPVPQNKVNYKKKNINTDLTSDSLKKLKNMNKSLNINIGDNIFGTDQPFGQNQNSQKSFLHLEDSQDQYAQKLHELLSTSESFSKHFVSSNQKMNKQIQIDYDKQKQRLMYGSVNQSRTLTSKNKSKNKLNHRNSPFRQSSSQSFQHFNENDLCENHYQNEIEGYNYQPEYEQYKHSFQVFDRQKQTGIHQDQILYPKSPSFSFDLYSQRKDLFKGSKIDTNSNEYRFNNFMIHKVDNRHTVDIQKQTNRKYEVFDCQMSEIKYDNVCEIYLKNTYSNTLTKCLVDYNREEKEAERVYYNIQKDVPKTDLEVENIIKGREIASPFKKSPSPNLKRSIGREKKINFYPNSVMCQPVSTIKKQKNERRYNSAMRNQNVQLQIQIQEEGLPINFNQASTTKRPESNKQRPHSREDKYKRINTAQGLDNEQSQQPKLFNNKRNPLSLFREKRRKIHQMLNIDD</sequence>
<protein>
    <submittedName>
        <fullName evidence="2">Uncharacterized protein</fullName>
    </submittedName>
</protein>
<dbReference type="HOGENOM" id="CLU_591221_0_0_1"/>
<feature type="compositionally biased region" description="Basic and acidic residues" evidence="1">
    <location>
        <begin position="435"/>
        <end position="449"/>
    </location>
</feature>
<evidence type="ECO:0000256" key="1">
    <source>
        <dbReference type="SAM" id="MobiDB-lite"/>
    </source>
</evidence>
<feature type="region of interest" description="Disordered" evidence="1">
    <location>
        <begin position="430"/>
        <end position="449"/>
    </location>
</feature>
<dbReference type="AlphaFoldDB" id="Q23QA2"/>
<dbReference type="InParanoid" id="Q23QA2"/>
<dbReference type="RefSeq" id="XP_001018927.2">
    <property type="nucleotide sequence ID" value="XM_001018927.2"/>
</dbReference>
<reference evidence="3" key="1">
    <citation type="journal article" date="2006" name="PLoS Biol.">
        <title>Macronuclear genome sequence of the ciliate Tetrahymena thermophila, a model eukaryote.</title>
        <authorList>
            <person name="Eisen J.A."/>
            <person name="Coyne R.S."/>
            <person name="Wu M."/>
            <person name="Wu D."/>
            <person name="Thiagarajan M."/>
            <person name="Wortman J.R."/>
            <person name="Badger J.H."/>
            <person name="Ren Q."/>
            <person name="Amedeo P."/>
            <person name="Jones K.M."/>
            <person name="Tallon L.J."/>
            <person name="Delcher A.L."/>
            <person name="Salzberg S.L."/>
            <person name="Silva J.C."/>
            <person name="Haas B.J."/>
            <person name="Majoros W.H."/>
            <person name="Farzad M."/>
            <person name="Carlton J.M."/>
            <person name="Smith R.K. Jr."/>
            <person name="Garg J."/>
            <person name="Pearlman R.E."/>
            <person name="Karrer K.M."/>
            <person name="Sun L."/>
            <person name="Manning G."/>
            <person name="Elde N.C."/>
            <person name="Turkewitz A.P."/>
            <person name="Asai D.J."/>
            <person name="Wilkes D.E."/>
            <person name="Wang Y."/>
            <person name="Cai H."/>
            <person name="Collins K."/>
            <person name="Stewart B.A."/>
            <person name="Lee S.R."/>
            <person name="Wilamowska K."/>
            <person name="Weinberg Z."/>
            <person name="Ruzzo W.L."/>
            <person name="Wloga D."/>
            <person name="Gaertig J."/>
            <person name="Frankel J."/>
            <person name="Tsao C.-C."/>
            <person name="Gorovsky M.A."/>
            <person name="Keeling P.J."/>
            <person name="Waller R.F."/>
            <person name="Patron N.J."/>
            <person name="Cherry J.M."/>
            <person name="Stover N.A."/>
            <person name="Krieger C.J."/>
            <person name="del Toro C."/>
            <person name="Ryder H.F."/>
            <person name="Williamson S.C."/>
            <person name="Barbeau R.A."/>
            <person name="Hamilton E.P."/>
            <person name="Orias E."/>
        </authorList>
    </citation>
    <scope>NUCLEOTIDE SEQUENCE [LARGE SCALE GENOMIC DNA]</scope>
    <source>
        <strain evidence="3">SB210</strain>
    </source>
</reference>
<evidence type="ECO:0000313" key="3">
    <source>
        <dbReference type="Proteomes" id="UP000009168"/>
    </source>
</evidence>
<feature type="compositionally biased region" description="Polar residues" evidence="1">
    <location>
        <begin position="458"/>
        <end position="476"/>
    </location>
</feature>
<feature type="region of interest" description="Disordered" evidence="1">
    <location>
        <begin position="157"/>
        <end position="179"/>
    </location>
</feature>
<gene>
    <name evidence="2" type="ORF">TTHERM_00581860</name>
</gene>
<keyword evidence="3" id="KW-1185">Reference proteome</keyword>
<dbReference type="Proteomes" id="UP000009168">
    <property type="component" value="Unassembled WGS sequence"/>
</dbReference>
<dbReference type="KEGG" id="tet:TTHERM_00581860"/>